<evidence type="ECO:0000313" key="4">
    <source>
        <dbReference type="Proteomes" id="UP001153069"/>
    </source>
</evidence>
<name>A0A9N8DRN2_9STRA</name>
<dbReference type="AlphaFoldDB" id="A0A9N8DRN2"/>
<keyword evidence="2" id="KW-0472">Membrane</keyword>
<evidence type="ECO:0000313" key="3">
    <source>
        <dbReference type="EMBL" id="CAB9507442.1"/>
    </source>
</evidence>
<protein>
    <submittedName>
        <fullName evidence="3">Uncharacterized protein</fullName>
    </submittedName>
</protein>
<sequence length="220" mass="25361">MSLNVENAQKLQELIDSIYIYLQYQLWEDVQWLVLQWVGPILIVILALQGLLAILRAIYKIVFPPDAPELYSTALATLHHNRRIRLDDKVHQRQAEQLLLKAIDRDDLYFPAYLSLAALYIYQLHEPHKALPVLTKAQDRGPPSFVEPLQVDAQVLTEGGNPNMLGGAMFAQQDYLSANPVPLRQWEDNKEQFRQQVLLKEKKKQQQSSSTNNHQKQKVS</sequence>
<feature type="region of interest" description="Disordered" evidence="1">
    <location>
        <begin position="194"/>
        <end position="220"/>
    </location>
</feature>
<evidence type="ECO:0000256" key="1">
    <source>
        <dbReference type="SAM" id="MobiDB-lite"/>
    </source>
</evidence>
<reference evidence="3" key="1">
    <citation type="submission" date="2020-06" db="EMBL/GenBank/DDBJ databases">
        <authorList>
            <consortium name="Plant Systems Biology data submission"/>
        </authorList>
    </citation>
    <scope>NUCLEOTIDE SEQUENCE</scope>
    <source>
        <strain evidence="3">D6</strain>
    </source>
</reference>
<feature type="transmembrane region" description="Helical" evidence="2">
    <location>
        <begin position="34"/>
        <end position="55"/>
    </location>
</feature>
<organism evidence="3 4">
    <name type="scientific">Seminavis robusta</name>
    <dbReference type="NCBI Taxonomy" id="568900"/>
    <lineage>
        <taxon>Eukaryota</taxon>
        <taxon>Sar</taxon>
        <taxon>Stramenopiles</taxon>
        <taxon>Ochrophyta</taxon>
        <taxon>Bacillariophyta</taxon>
        <taxon>Bacillariophyceae</taxon>
        <taxon>Bacillariophycidae</taxon>
        <taxon>Naviculales</taxon>
        <taxon>Naviculaceae</taxon>
        <taxon>Seminavis</taxon>
    </lineage>
</organism>
<keyword evidence="2" id="KW-0812">Transmembrane</keyword>
<keyword evidence="2" id="KW-1133">Transmembrane helix</keyword>
<evidence type="ECO:0000256" key="2">
    <source>
        <dbReference type="SAM" id="Phobius"/>
    </source>
</evidence>
<dbReference type="Proteomes" id="UP001153069">
    <property type="component" value="Unassembled WGS sequence"/>
</dbReference>
<keyword evidence="4" id="KW-1185">Reference proteome</keyword>
<dbReference type="EMBL" id="CAICTM010000306">
    <property type="protein sequence ID" value="CAB9507442.1"/>
    <property type="molecule type" value="Genomic_DNA"/>
</dbReference>
<comment type="caution">
    <text evidence="3">The sequence shown here is derived from an EMBL/GenBank/DDBJ whole genome shotgun (WGS) entry which is preliminary data.</text>
</comment>
<accession>A0A9N8DRN2</accession>
<gene>
    <name evidence="3" type="ORF">SEMRO_307_G113140.1</name>
</gene>
<proteinExistence type="predicted"/>